<sequence length="432" mass="46391">MASPSSRSSYSPVGEDARAPVLVGPLRLALSATLAAVLVGAAIVEVLVTRPGAAAGPQQPAHLRRDGGAAVVQLAESSTWVQGGRFPSHAPAMDVDTEYQVDGGWGTNFDHIPTPEMCAAMCWGVPKCKAYTWVKNAGLDGCPSQCWLKSAVGNKAHKVGLVSGVPPPRHELAEVPSGAGGAAGSLYCFALMVPGGYEEGLLRWQHDNKASIFSCDKGAVYSNKPVKVAEGVVAHVVNSTLKCGYGGDSMSALNSWIFIAVWEKVIHVGEYKDHAWVVKVDPDAVFFPDRLGRHLVQHRGAAYINNCKYGMHGPIEVFSSGAINALAKDYAKSWDGRAPSTCVTKMHFGQWGEDMFIDQCLHTQLKLGPRPTEPKLMCESHCDCEDWYWCSEGPDMVSYHPFKSIDSYKTCMAAALGGGLPAKRDFVLAVKK</sequence>
<dbReference type="InterPro" id="IPR003609">
    <property type="entry name" value="Pan_app"/>
</dbReference>
<dbReference type="AlphaFoldDB" id="A0A7S2M2N6"/>
<reference evidence="2" key="1">
    <citation type="submission" date="2021-01" db="EMBL/GenBank/DDBJ databases">
        <authorList>
            <person name="Corre E."/>
            <person name="Pelletier E."/>
            <person name="Niang G."/>
            <person name="Scheremetjew M."/>
            <person name="Finn R."/>
            <person name="Kale V."/>
            <person name="Holt S."/>
            <person name="Cochrane G."/>
            <person name="Meng A."/>
            <person name="Brown T."/>
            <person name="Cohen L."/>
        </authorList>
    </citation>
    <scope>NUCLEOTIDE SEQUENCE</scope>
    <source>
        <strain evidence="2">RCC3387</strain>
    </source>
</reference>
<proteinExistence type="predicted"/>
<gene>
    <name evidence="2" type="ORF">BRAN1462_LOCUS46262</name>
</gene>
<dbReference type="Pfam" id="PF14295">
    <property type="entry name" value="PAN_4"/>
    <property type="match status" value="1"/>
</dbReference>
<name>A0A7S2M2N6_9DINO</name>
<feature type="domain" description="Apple" evidence="1">
    <location>
        <begin position="113"/>
        <end position="149"/>
    </location>
</feature>
<evidence type="ECO:0000313" key="2">
    <source>
        <dbReference type="EMBL" id="CAD9623040.1"/>
    </source>
</evidence>
<evidence type="ECO:0000259" key="1">
    <source>
        <dbReference type="Pfam" id="PF14295"/>
    </source>
</evidence>
<dbReference type="Gene3D" id="3.50.4.10">
    <property type="entry name" value="Hepatocyte Growth Factor"/>
    <property type="match status" value="1"/>
</dbReference>
<dbReference type="EMBL" id="HBGW01072591">
    <property type="protein sequence ID" value="CAD9623040.1"/>
    <property type="molecule type" value="Transcribed_RNA"/>
</dbReference>
<protein>
    <recommendedName>
        <fullName evidence="1">Apple domain-containing protein</fullName>
    </recommendedName>
</protein>
<organism evidence="2">
    <name type="scientific">Zooxanthella nutricula</name>
    <dbReference type="NCBI Taxonomy" id="1333877"/>
    <lineage>
        <taxon>Eukaryota</taxon>
        <taxon>Sar</taxon>
        <taxon>Alveolata</taxon>
        <taxon>Dinophyceae</taxon>
        <taxon>Peridiniales</taxon>
        <taxon>Peridiniales incertae sedis</taxon>
        <taxon>Zooxanthella</taxon>
    </lineage>
</organism>
<accession>A0A7S2M2N6</accession>